<comment type="caution">
    <text evidence="5">The sequence shown here is derived from an EMBL/GenBank/DDBJ whole genome shotgun (WGS) entry which is preliminary data.</text>
</comment>
<gene>
    <name evidence="5" type="ORF">G9X64_06940</name>
</gene>
<evidence type="ECO:0000259" key="4">
    <source>
        <dbReference type="Pfam" id="PF03472"/>
    </source>
</evidence>
<evidence type="ECO:0000313" key="6">
    <source>
        <dbReference type="Proteomes" id="UP000519972"/>
    </source>
</evidence>
<evidence type="ECO:0000313" key="5">
    <source>
        <dbReference type="EMBL" id="NNU36222.1"/>
    </source>
</evidence>
<evidence type="ECO:0000256" key="3">
    <source>
        <dbReference type="ARBA" id="ARBA00023163"/>
    </source>
</evidence>
<dbReference type="Pfam" id="PF03472">
    <property type="entry name" value="Autoind_bind"/>
    <property type="match status" value="1"/>
</dbReference>
<organism evidence="5 6">
    <name type="scientific">Rhizobium sophorae</name>
    <dbReference type="NCBI Taxonomy" id="1535242"/>
    <lineage>
        <taxon>Bacteria</taxon>
        <taxon>Pseudomonadati</taxon>
        <taxon>Pseudomonadota</taxon>
        <taxon>Alphaproteobacteria</taxon>
        <taxon>Hyphomicrobiales</taxon>
        <taxon>Rhizobiaceae</taxon>
        <taxon>Rhizobium/Agrobacterium group</taxon>
        <taxon>Rhizobium</taxon>
    </lineage>
</organism>
<keyword evidence="6" id="KW-1185">Reference proteome</keyword>
<dbReference type="InterPro" id="IPR036693">
    <property type="entry name" value="TF_LuxR_autoind-bd_dom_sf"/>
</dbReference>
<dbReference type="SUPFAM" id="SSF75516">
    <property type="entry name" value="Pheromone-binding domain of LuxR-like quorum-sensing transcription factors"/>
    <property type="match status" value="1"/>
</dbReference>
<protein>
    <submittedName>
        <fullName evidence="5">Autoinducer binding domain-containing protein</fullName>
    </submittedName>
</protein>
<dbReference type="EMBL" id="JABFCN010000011">
    <property type="protein sequence ID" value="NNU36222.1"/>
    <property type="molecule type" value="Genomic_DNA"/>
</dbReference>
<name>A0A7Y3WDZ2_9HYPH</name>
<dbReference type="GO" id="GO:0003677">
    <property type="term" value="F:DNA binding"/>
    <property type="evidence" value="ECO:0007669"/>
    <property type="project" value="UniProtKB-KW"/>
</dbReference>
<dbReference type="Gene3D" id="3.30.450.80">
    <property type="entry name" value="Transcription factor LuxR-like, autoinducer-binding domain"/>
    <property type="match status" value="1"/>
</dbReference>
<sequence length="157" mass="18477">MNVISAWLPSRRDRLAHHLRLHGRISAWLDSYESNDFVHVDPVMKHLRTTTFPFLWSQALKPTEWNEAEVRVMSHARNFGMHDGYTVPFWGPQMRVAFISFGIDGRILAEFERDALDFVALRLNNWLSENIDERRLSQPKPSTTLCRPRKSKRCICR</sequence>
<evidence type="ECO:0000256" key="1">
    <source>
        <dbReference type="ARBA" id="ARBA00023015"/>
    </source>
</evidence>
<feature type="domain" description="Transcription factor LuxR-like autoinducer-binding" evidence="4">
    <location>
        <begin position="26"/>
        <end position="115"/>
    </location>
</feature>
<proteinExistence type="predicted"/>
<dbReference type="AlphaFoldDB" id="A0A7Y3WDZ2"/>
<dbReference type="Proteomes" id="UP000519972">
    <property type="component" value="Unassembled WGS sequence"/>
</dbReference>
<keyword evidence="3" id="KW-0804">Transcription</keyword>
<dbReference type="InterPro" id="IPR005143">
    <property type="entry name" value="TF_LuxR_autoind-bd_dom"/>
</dbReference>
<keyword evidence="1" id="KW-0805">Transcription regulation</keyword>
<reference evidence="5 6" key="1">
    <citation type="submission" date="2020-02" db="EMBL/GenBank/DDBJ databases">
        <authorList>
            <person name="Sun Q."/>
        </authorList>
    </citation>
    <scope>NUCLEOTIDE SEQUENCE [LARGE SCALE GENOMIC DNA]</scope>
    <source>
        <strain evidence="5 6">CCBAU 03386</strain>
    </source>
</reference>
<accession>A0A7Y3WDZ2</accession>
<evidence type="ECO:0000256" key="2">
    <source>
        <dbReference type="ARBA" id="ARBA00023125"/>
    </source>
</evidence>
<keyword evidence="2" id="KW-0238">DNA-binding</keyword>